<keyword evidence="1" id="KW-0812">Transmembrane</keyword>
<keyword evidence="3" id="KW-1185">Reference proteome</keyword>
<dbReference type="OrthoDB" id="5396182at2"/>
<protein>
    <submittedName>
        <fullName evidence="2">DUF2721 domain-containing protein</fullName>
    </submittedName>
</protein>
<proteinExistence type="predicted"/>
<keyword evidence="1" id="KW-0472">Membrane</keyword>
<feature type="transmembrane region" description="Helical" evidence="1">
    <location>
        <begin position="30"/>
        <end position="51"/>
    </location>
</feature>
<evidence type="ECO:0000313" key="2">
    <source>
        <dbReference type="EMBL" id="MXP08732.1"/>
    </source>
</evidence>
<dbReference type="Pfam" id="PF11026">
    <property type="entry name" value="DUF2721"/>
    <property type="match status" value="1"/>
</dbReference>
<dbReference type="AlphaFoldDB" id="A0A6I4U2M3"/>
<evidence type="ECO:0000313" key="3">
    <source>
        <dbReference type="Proteomes" id="UP000429229"/>
    </source>
</evidence>
<comment type="caution">
    <text evidence="2">The sequence shown here is derived from an EMBL/GenBank/DDBJ whole genome shotgun (WGS) entry which is preliminary data.</text>
</comment>
<feature type="transmembrane region" description="Helical" evidence="1">
    <location>
        <begin position="124"/>
        <end position="146"/>
    </location>
</feature>
<dbReference type="InterPro" id="IPR021279">
    <property type="entry name" value="DUF2721"/>
</dbReference>
<gene>
    <name evidence="2" type="ORF">GRI68_00865</name>
</gene>
<dbReference type="RefSeq" id="WP_160615262.1">
    <property type="nucleotide sequence ID" value="NZ_WTYR01000001.1"/>
</dbReference>
<organism evidence="2 3">
    <name type="scientific">Alteriqipengyuania halimionae</name>
    <dbReference type="NCBI Taxonomy" id="1926630"/>
    <lineage>
        <taxon>Bacteria</taxon>
        <taxon>Pseudomonadati</taxon>
        <taxon>Pseudomonadota</taxon>
        <taxon>Alphaproteobacteria</taxon>
        <taxon>Sphingomonadales</taxon>
        <taxon>Erythrobacteraceae</taxon>
        <taxon>Alteriqipengyuania</taxon>
    </lineage>
</organism>
<keyword evidence="1" id="KW-1133">Transmembrane helix</keyword>
<dbReference type="EMBL" id="WTYR01000001">
    <property type="protein sequence ID" value="MXP08732.1"/>
    <property type="molecule type" value="Genomic_DNA"/>
</dbReference>
<feature type="transmembrane region" description="Helical" evidence="1">
    <location>
        <begin position="94"/>
        <end position="118"/>
    </location>
</feature>
<accession>A0A6I4U2M3</accession>
<dbReference type="Proteomes" id="UP000429229">
    <property type="component" value="Unassembled WGS sequence"/>
</dbReference>
<sequence>MFDILLPAVDTTIAGDLLERTASTTRVQHIVQLSLAPVFLLAAIGAMMNVMTSRLIWIATRIENIERALDAGKAGRLGEEMPVLQQRRVYAQRAVMFSTASALTICVVVALLFISAFIRPQIGTLTAVAWILTMALLMVGLMLFLLETRLASGSAHKRRLQSREILRRRAELTDD</sequence>
<evidence type="ECO:0000256" key="1">
    <source>
        <dbReference type="SAM" id="Phobius"/>
    </source>
</evidence>
<name>A0A6I4U2M3_9SPHN</name>
<reference evidence="2 3" key="1">
    <citation type="submission" date="2019-12" db="EMBL/GenBank/DDBJ databases">
        <title>Genomic-based taxomic classification of the family Erythrobacteraceae.</title>
        <authorList>
            <person name="Xu L."/>
        </authorList>
    </citation>
    <scope>NUCLEOTIDE SEQUENCE [LARGE SCALE GENOMIC DNA]</scope>
    <source>
        <strain evidence="2 3">LMG 29519</strain>
    </source>
</reference>